<comment type="caution">
    <text evidence="7">The sequence shown here is derived from an EMBL/GenBank/DDBJ whole genome shotgun (WGS) entry which is preliminary data.</text>
</comment>
<evidence type="ECO:0000259" key="6">
    <source>
        <dbReference type="Pfam" id="PF02826"/>
    </source>
</evidence>
<keyword evidence="8" id="KW-1185">Reference proteome</keyword>
<dbReference type="Proteomes" id="UP000244064">
    <property type="component" value="Unassembled WGS sequence"/>
</dbReference>
<evidence type="ECO:0000259" key="5">
    <source>
        <dbReference type="Pfam" id="PF00389"/>
    </source>
</evidence>
<dbReference type="SUPFAM" id="SSF52283">
    <property type="entry name" value="Formate/glycerate dehydrogenase catalytic domain-like"/>
    <property type="match status" value="1"/>
</dbReference>
<organism evidence="7 8">
    <name type="scientific">Pseudomonas mangrovi</name>
    <dbReference type="NCBI Taxonomy" id="2161748"/>
    <lineage>
        <taxon>Bacteria</taxon>
        <taxon>Pseudomonadati</taxon>
        <taxon>Pseudomonadota</taxon>
        <taxon>Gammaproteobacteria</taxon>
        <taxon>Pseudomonadales</taxon>
        <taxon>Pseudomonadaceae</taxon>
        <taxon>Pseudomonas</taxon>
    </lineage>
</organism>
<dbReference type="PANTHER" id="PTHR43026">
    <property type="entry name" value="2-HYDROXYACID DEHYDROGENASE HOMOLOG 1-RELATED"/>
    <property type="match status" value="1"/>
</dbReference>
<dbReference type="InterPro" id="IPR029753">
    <property type="entry name" value="D-isomer_DH_CS"/>
</dbReference>
<dbReference type="Pfam" id="PF02826">
    <property type="entry name" value="2-Hacid_dh_C"/>
    <property type="match status" value="1"/>
</dbReference>
<comment type="similarity">
    <text evidence="1 4">Belongs to the D-isomer specific 2-hydroxyacid dehydrogenase family.</text>
</comment>
<evidence type="ECO:0000256" key="4">
    <source>
        <dbReference type="RuleBase" id="RU003719"/>
    </source>
</evidence>
<dbReference type="GO" id="GO:0051287">
    <property type="term" value="F:NAD binding"/>
    <property type="evidence" value="ECO:0007669"/>
    <property type="project" value="InterPro"/>
</dbReference>
<evidence type="ECO:0000256" key="1">
    <source>
        <dbReference type="ARBA" id="ARBA00005854"/>
    </source>
</evidence>
<evidence type="ECO:0000256" key="3">
    <source>
        <dbReference type="ARBA" id="ARBA00023027"/>
    </source>
</evidence>
<dbReference type="Pfam" id="PF00389">
    <property type="entry name" value="2-Hacid_dh"/>
    <property type="match status" value="1"/>
</dbReference>
<dbReference type="InterPro" id="IPR058205">
    <property type="entry name" value="D-LDH-like"/>
</dbReference>
<keyword evidence="2 4" id="KW-0560">Oxidoreductase</keyword>
<dbReference type="Gene3D" id="3.40.50.720">
    <property type="entry name" value="NAD(P)-binding Rossmann-like Domain"/>
    <property type="match status" value="2"/>
</dbReference>
<protein>
    <submittedName>
        <fullName evidence="7">Hydroxyacid dehydrogenase</fullName>
    </submittedName>
</protein>
<evidence type="ECO:0000313" key="8">
    <source>
        <dbReference type="Proteomes" id="UP000244064"/>
    </source>
</evidence>
<gene>
    <name evidence="7" type="ORF">DBO85_04040</name>
</gene>
<dbReference type="RefSeq" id="WP_108105492.1">
    <property type="nucleotide sequence ID" value="NZ_QASN01000006.1"/>
</dbReference>
<proteinExistence type="inferred from homology"/>
<dbReference type="InterPro" id="IPR006139">
    <property type="entry name" value="D-isomer_2_OHA_DH_cat_dom"/>
</dbReference>
<dbReference type="CDD" id="cd12183">
    <property type="entry name" value="LDH_like_2"/>
    <property type="match status" value="1"/>
</dbReference>
<dbReference type="OrthoDB" id="9805416at2"/>
<keyword evidence="3" id="KW-0520">NAD</keyword>
<dbReference type="PROSITE" id="PS00670">
    <property type="entry name" value="D_2_HYDROXYACID_DH_2"/>
    <property type="match status" value="1"/>
</dbReference>
<dbReference type="EMBL" id="QASN01000006">
    <property type="protein sequence ID" value="PTU75852.1"/>
    <property type="molecule type" value="Genomic_DNA"/>
</dbReference>
<reference evidence="7 8" key="1">
    <citation type="submission" date="2018-04" db="EMBL/GenBank/DDBJ databases">
        <title>Pseudomonas sp. nov., isolated from mangrove soil.</title>
        <authorList>
            <person name="Chen C."/>
        </authorList>
    </citation>
    <scope>NUCLEOTIDE SEQUENCE [LARGE SCALE GENOMIC DNA]</scope>
    <source>
        <strain evidence="7 8">TC-11</strain>
    </source>
</reference>
<dbReference type="SUPFAM" id="SSF51735">
    <property type="entry name" value="NAD(P)-binding Rossmann-fold domains"/>
    <property type="match status" value="1"/>
</dbReference>
<dbReference type="AlphaFoldDB" id="A0A2T5PDN8"/>
<feature type="domain" description="D-isomer specific 2-hydroxyacid dehydrogenase catalytic" evidence="5">
    <location>
        <begin position="3"/>
        <end position="327"/>
    </location>
</feature>
<dbReference type="InterPro" id="IPR006140">
    <property type="entry name" value="D-isomer_DH_NAD-bd"/>
</dbReference>
<dbReference type="PANTHER" id="PTHR43026:SF1">
    <property type="entry name" value="2-HYDROXYACID DEHYDROGENASE HOMOLOG 1-RELATED"/>
    <property type="match status" value="1"/>
</dbReference>
<dbReference type="GO" id="GO:0008720">
    <property type="term" value="F:D-lactate dehydrogenase (NAD+) activity"/>
    <property type="evidence" value="ECO:0007669"/>
    <property type="project" value="TreeGrafter"/>
</dbReference>
<accession>A0A2T5PDN8</accession>
<feature type="domain" description="D-isomer specific 2-hydroxyacid dehydrogenase NAD-binding" evidence="6">
    <location>
        <begin position="110"/>
        <end position="296"/>
    </location>
</feature>
<name>A0A2T5PDN8_9PSED</name>
<dbReference type="PROSITE" id="PS00671">
    <property type="entry name" value="D_2_HYDROXYACID_DH_3"/>
    <property type="match status" value="1"/>
</dbReference>
<dbReference type="InterPro" id="IPR036291">
    <property type="entry name" value="NAD(P)-bd_dom_sf"/>
</dbReference>
<evidence type="ECO:0000256" key="2">
    <source>
        <dbReference type="ARBA" id="ARBA00023002"/>
    </source>
</evidence>
<evidence type="ECO:0000313" key="7">
    <source>
        <dbReference type="EMBL" id="PTU75852.1"/>
    </source>
</evidence>
<sequence>MRVAVFSSKPYDREFLDLANQRHGHELSYFDVRLAPQTAALADGYRAVCAFVNDCLDARVLEQLAAGGTRLLALRSAGFNHVDLQAAARLGMTVARVPAYSPHAVAEHAVALVLGLNRMTHRAYNRVREGNFALDGLLGFDLHGKTVGVIGTGKIGLIFAQIMHGFGCRVLASDPQPSEEAPPWLEYVALEQLFGESDIISLHCPLTPQTDHLIDAAAIARMKPGVMLINTGRGRVVDTRAVIAGLKSGRIGRLGLDVYEEEEHLFFQDLSQRVIDDDLFMRLTTFHNVLITGHQAFFTREALENIAETTLANISAFDSGKGELHRVGSERLA</sequence>